<evidence type="ECO:0000256" key="2">
    <source>
        <dbReference type="SAM" id="MobiDB-lite"/>
    </source>
</evidence>
<dbReference type="PANTHER" id="PTHR10039">
    <property type="entry name" value="AMELOGENIN"/>
    <property type="match status" value="1"/>
</dbReference>
<protein>
    <recommendedName>
        <fullName evidence="3">Nephrocystin 3-like N-terminal domain-containing protein</fullName>
    </recommendedName>
</protein>
<evidence type="ECO:0000313" key="5">
    <source>
        <dbReference type="Proteomes" id="UP000053095"/>
    </source>
</evidence>
<dbReference type="AlphaFoldDB" id="A0A6V8H2T5"/>
<dbReference type="Gene3D" id="3.40.50.300">
    <property type="entry name" value="P-loop containing nucleotide triphosphate hydrolases"/>
    <property type="match status" value="1"/>
</dbReference>
<feature type="compositionally biased region" description="Basic and acidic residues" evidence="2">
    <location>
        <begin position="961"/>
        <end position="986"/>
    </location>
</feature>
<dbReference type="PANTHER" id="PTHR10039:SF5">
    <property type="entry name" value="NACHT DOMAIN-CONTAINING PROTEIN"/>
    <property type="match status" value="1"/>
</dbReference>
<sequence>MSGAESLAIFGIACNVMQVIGCAQDAAHMIKAIYQSGSMDPDLAQTTDYMKGGLERLKNSLEKRKPLNQDEEELLDIANGSLETATELKAELDKIAGTSAKGKRSRSVRGWLRVAVGGKKRIERLEKAMNNRQQILENRLIVRICNKNDAILLEQQANFDRLDRALQVFIQGCAHNQTTLDQLIQRGLLTVTAHIDSKMKALEQSVETSVSSRNSQLQVSLSSHFQELTHNQIEKEEHDKLLGSLKYETMNVRRNHIVDNHDDTFSWIFHPQHYNSDADNQEGFVEWLRFSRQRPYWINGKAGSGKSVLMKFLGDDPRTQSILNDANGTTIILSHFLWATGQSLERNMQGLLCSLIHQLVATKPDLCPVISKKVPASRQKKFPGDWSIKELRTLFLEVIPACEQHVCIFLDGLDEMDDYMALVELLDDLCTLPRLQVCFSSRPEPDLQRRFYSYPQLRVQELTRLDIENRLVSIICSKADGVFLWVALALKSVQAGYNNHDDPAELKRRLEGLHNDLDSLYQQMWRRLNDSEAIYRETAARYFNLMLESVDILSFTQKASPLLLALAMDPALATAVVTDDIESWEGPLCRECERILVWLPIRCAGLLEVTADGTVTFIHRSAREFLINTTEGQRIRGADPTPRETHRLNLMRGILGCCRLGIEAKTQTFPPRILSLCQPLGGRIECANTFFRSCRDRLSPASAHKLLGLAQALYSTGQWLYDNSFYLQPDTLGAVARAGFFAQARAEFAQLADAGREISGLYQAYILESVFDAVKWSEVKMSTQDLAFLCALGNTSSTQHARQSTFSFVQSTLGSVGEQNPPFYLTRDPLELLLEDSLAEDIIPGRCNSLDLMISLLEGGYNPSKRRVILLHTSAHLSDIFQCDAVSYTKFLPGGTLFVEVNTCFLLTLFVRLLASRQSLFPYITDFPALFKRLNTAVGGLATPAFSRVRAFLPEYSRADVEHPETRTAEKDSQDVHGGDGDSETEKSDEEDLRSEEDYDSDCIDSNDLERRAWTSSTEVLIPCTEDDSNAVLAALSGDIFTSITLSTDGELVGKLEIPDLEARIRQILPNARRSTVQELEEDLIQDGFLVPWSFGPEVWPPRVYLHNPAYDEAQA</sequence>
<dbReference type="EMBL" id="DF933813">
    <property type="protein sequence ID" value="GAM35629.1"/>
    <property type="molecule type" value="Genomic_DNA"/>
</dbReference>
<feature type="domain" description="Nephrocystin 3-like N-terminal" evidence="3">
    <location>
        <begin position="281"/>
        <end position="442"/>
    </location>
</feature>
<evidence type="ECO:0000256" key="1">
    <source>
        <dbReference type="ARBA" id="ARBA00022737"/>
    </source>
</evidence>
<evidence type="ECO:0000313" key="4">
    <source>
        <dbReference type="EMBL" id="GAM35629.1"/>
    </source>
</evidence>
<dbReference type="Proteomes" id="UP000053095">
    <property type="component" value="Unassembled WGS sequence"/>
</dbReference>
<comment type="caution">
    <text evidence="4">The sequence shown here is derived from an EMBL/GenBank/DDBJ whole genome shotgun (WGS) entry which is preliminary data.</text>
</comment>
<feature type="compositionally biased region" description="Acidic residues" evidence="2">
    <location>
        <begin position="987"/>
        <end position="1003"/>
    </location>
</feature>
<name>A0A6V8H2T5_TALPI</name>
<feature type="region of interest" description="Disordered" evidence="2">
    <location>
        <begin position="961"/>
        <end position="1003"/>
    </location>
</feature>
<evidence type="ECO:0000259" key="3">
    <source>
        <dbReference type="Pfam" id="PF24883"/>
    </source>
</evidence>
<reference evidence="5" key="1">
    <citation type="journal article" date="2015" name="Genome Announc.">
        <title>Draft genome sequence of Talaromyces cellulolyticus strain Y-94, a source of lignocellulosic biomass-degrading enzymes.</title>
        <authorList>
            <person name="Fujii T."/>
            <person name="Koike H."/>
            <person name="Sawayama S."/>
            <person name="Yano S."/>
            <person name="Inoue H."/>
        </authorList>
    </citation>
    <scope>NUCLEOTIDE SEQUENCE [LARGE SCALE GENOMIC DNA]</scope>
    <source>
        <strain evidence="5">Y-94</strain>
    </source>
</reference>
<proteinExistence type="predicted"/>
<accession>A0A6V8H2T5</accession>
<gene>
    <name evidence="4" type="ORF">TCE0_017f04111</name>
</gene>
<organism evidence="4 5">
    <name type="scientific">Talaromyces pinophilus</name>
    <name type="common">Penicillium pinophilum</name>
    <dbReference type="NCBI Taxonomy" id="128442"/>
    <lineage>
        <taxon>Eukaryota</taxon>
        <taxon>Fungi</taxon>
        <taxon>Dikarya</taxon>
        <taxon>Ascomycota</taxon>
        <taxon>Pezizomycotina</taxon>
        <taxon>Eurotiomycetes</taxon>
        <taxon>Eurotiomycetidae</taxon>
        <taxon>Eurotiales</taxon>
        <taxon>Trichocomaceae</taxon>
        <taxon>Talaromyces</taxon>
        <taxon>Talaromyces sect. Talaromyces</taxon>
    </lineage>
</organism>
<keyword evidence="1" id="KW-0677">Repeat</keyword>
<dbReference type="InterPro" id="IPR027417">
    <property type="entry name" value="P-loop_NTPase"/>
</dbReference>
<dbReference type="SUPFAM" id="SSF52540">
    <property type="entry name" value="P-loop containing nucleoside triphosphate hydrolases"/>
    <property type="match status" value="1"/>
</dbReference>
<keyword evidence="5" id="KW-1185">Reference proteome</keyword>
<dbReference type="InterPro" id="IPR056884">
    <property type="entry name" value="NPHP3-like_N"/>
</dbReference>
<dbReference type="Pfam" id="PF24883">
    <property type="entry name" value="NPHP3_N"/>
    <property type="match status" value="1"/>
</dbReference>